<dbReference type="InParanoid" id="Q7URA5"/>
<dbReference type="Proteomes" id="UP000001025">
    <property type="component" value="Chromosome"/>
</dbReference>
<organism evidence="1 2">
    <name type="scientific">Rhodopirellula baltica (strain DSM 10527 / NCIMB 13988 / SH1)</name>
    <dbReference type="NCBI Taxonomy" id="243090"/>
    <lineage>
        <taxon>Bacteria</taxon>
        <taxon>Pseudomonadati</taxon>
        <taxon>Planctomycetota</taxon>
        <taxon>Planctomycetia</taxon>
        <taxon>Pirellulales</taxon>
        <taxon>Pirellulaceae</taxon>
        <taxon>Rhodopirellula</taxon>
    </lineage>
</organism>
<reference evidence="1 2" key="1">
    <citation type="journal article" date="2003" name="Proc. Natl. Acad. Sci. U.S.A.">
        <title>Complete genome sequence of the marine planctomycete Pirellula sp. strain 1.</title>
        <authorList>
            <person name="Gloeckner F.O."/>
            <person name="Kube M."/>
            <person name="Bauer M."/>
            <person name="Teeling H."/>
            <person name="Lombardot T."/>
            <person name="Ludwig W."/>
            <person name="Gade D."/>
            <person name="Beck A."/>
            <person name="Borzym K."/>
            <person name="Heitmann K."/>
            <person name="Rabus R."/>
            <person name="Schlesner H."/>
            <person name="Amann R."/>
            <person name="Reinhardt R."/>
        </authorList>
    </citation>
    <scope>NUCLEOTIDE SEQUENCE [LARGE SCALE GENOMIC DNA]</scope>
    <source>
        <strain evidence="2">DSM 10527 / NCIMB 13988 / SH1</strain>
    </source>
</reference>
<protein>
    <submittedName>
        <fullName evidence="1">Uncharacterized protein</fullName>
    </submittedName>
</protein>
<dbReference type="KEGG" id="rba:RB5785"/>
<name>Q7URA5_RHOBA</name>
<dbReference type="EnsemblBacteria" id="CAD74435">
    <property type="protein sequence ID" value="CAD74435"/>
    <property type="gene ID" value="RB5785"/>
</dbReference>
<gene>
    <name evidence="1" type="ordered locus">RB5785</name>
</gene>
<proteinExistence type="predicted"/>
<dbReference type="EMBL" id="BX294143">
    <property type="protein sequence ID" value="CAD74435.1"/>
    <property type="molecule type" value="Genomic_DNA"/>
</dbReference>
<dbReference type="HOGENOM" id="CLU_2702350_0_0_0"/>
<accession>Q7URA5</accession>
<dbReference type="AlphaFoldDB" id="Q7URA5"/>
<sequence length="73" mass="7996">MRKAHCFSAEAGFEICVLATFFDFLVRNAQVLADGRFNWGCRGSGGCPTIARRTQSGFFVAKDGDGELRDTLC</sequence>
<evidence type="ECO:0000313" key="1">
    <source>
        <dbReference type="EMBL" id="CAD74435.1"/>
    </source>
</evidence>
<evidence type="ECO:0000313" key="2">
    <source>
        <dbReference type="Proteomes" id="UP000001025"/>
    </source>
</evidence>
<dbReference type="STRING" id="243090.RB5785"/>
<keyword evidence="2" id="KW-1185">Reference proteome</keyword>